<dbReference type="PANTHER" id="PTHR13723:SF291">
    <property type="entry name" value="PEPTIDASE M12B DOMAIN-CONTAINING PROTEIN"/>
    <property type="match status" value="1"/>
</dbReference>
<evidence type="ECO:0000313" key="12">
    <source>
        <dbReference type="WBParaSite" id="PgR002_g017_t01"/>
    </source>
</evidence>
<dbReference type="InterPro" id="IPR036383">
    <property type="entry name" value="TSP1_rpt_sf"/>
</dbReference>
<dbReference type="GO" id="GO:0004222">
    <property type="term" value="F:metalloendopeptidase activity"/>
    <property type="evidence" value="ECO:0007669"/>
    <property type="project" value="TreeGrafter"/>
</dbReference>
<evidence type="ECO:0000256" key="3">
    <source>
        <dbReference type="ARBA" id="ARBA00022723"/>
    </source>
</evidence>
<dbReference type="PANTHER" id="PTHR13723">
    <property type="entry name" value="ADAMTS A DISINTEGRIN AND METALLOPROTEASE WITH THROMBOSPONDIN MOTIFS PROTEASE"/>
    <property type="match status" value="1"/>
</dbReference>
<keyword evidence="5" id="KW-0862">Zinc</keyword>
<keyword evidence="6" id="KW-1015">Disulfide bond</keyword>
<dbReference type="Gene3D" id="2.20.100.10">
    <property type="entry name" value="Thrombospondin type-1 (TSP1) repeat"/>
    <property type="match status" value="4"/>
</dbReference>
<feature type="region of interest" description="Disordered" evidence="8">
    <location>
        <begin position="395"/>
        <end position="421"/>
    </location>
</feature>
<dbReference type="SUPFAM" id="SSF82895">
    <property type="entry name" value="TSP-1 type 1 repeat"/>
    <property type="match status" value="3"/>
</dbReference>
<dbReference type="Pfam" id="PF00090">
    <property type="entry name" value="TSP_1"/>
    <property type="match status" value="3"/>
</dbReference>
<dbReference type="SMART" id="SM00209">
    <property type="entry name" value="TSP1"/>
    <property type="match status" value="5"/>
</dbReference>
<keyword evidence="2" id="KW-0964">Secreted</keyword>
<dbReference type="InterPro" id="IPR050439">
    <property type="entry name" value="ADAMTS_ADAMTS-like"/>
</dbReference>
<sequence>MVWCGNGEGIVRNAHPALQGSFCGERKWCMEGKCVETTLREAPRTNGQWSAWSDVGPRSCSIGCVQCSIAGQIRVRRSSRHCSKPYPNNGGHDCKGDSARGIRCDEERCSGITVDEYATRECTRQRDKDTASLLHLNGKGYQYEEDLCKIWCVLPGDRIRTTSNFPDGTPCGGDRYCIKGRCRPLLCGGRAIVASEEDCPFRALRDDITAAKNSEFLLDKVLTRTQTTHTKRLNGIWSSWSRWGGCAAIHCSKLGIRVRQRSCASGVCEGASRQRSSCFVQCGHPRSASIPKDNQIPPSVSAQHYSNKQSLHVQHVGNASHNVGAQYSANVAYSKHSNTQSNTSLLHATNIRHGTGVLHIEAASRGGGLPQGAAAAHGAGTRRTEDVRNSRIILPQSTKSRHHTTDRSNGKNVANSRNVPHKESVRTVKVAVHNASVPQIANTLRSTSAHVATALKSHPWNIDKTSTRSQSAVRDSRAQQSPWSAWSVCSVSCGYGTQSRIRKCTQCETPTWEMRRCFNKECEAEWTQWGEWGLCDATCGYSKRYRRRRCVGNTCKGSAVGAMQCRVPQCADVSVKPVIGLSQHFRPYAPVWSAWSLWSACSATCGDGISRRVRVCSLNRRCVGISSDERKCKIRPCLSKPYENSSYRYMD</sequence>
<dbReference type="Pfam" id="PF17771">
    <property type="entry name" value="ADAMTS_CR_2"/>
    <property type="match status" value="1"/>
</dbReference>
<evidence type="ECO:0000259" key="10">
    <source>
        <dbReference type="Pfam" id="PF25379"/>
    </source>
</evidence>
<keyword evidence="11" id="KW-1185">Reference proteome</keyword>
<dbReference type="Pfam" id="PF25379">
    <property type="entry name" value="Adt-1"/>
    <property type="match status" value="1"/>
</dbReference>
<dbReference type="GO" id="GO:0046872">
    <property type="term" value="F:metal ion binding"/>
    <property type="evidence" value="ECO:0007669"/>
    <property type="project" value="UniProtKB-KW"/>
</dbReference>
<comment type="subcellular location">
    <subcellularLocation>
        <location evidence="1">Secreted</location>
    </subcellularLocation>
</comment>
<evidence type="ECO:0000256" key="5">
    <source>
        <dbReference type="ARBA" id="ARBA00022833"/>
    </source>
</evidence>
<keyword evidence="3" id="KW-0479">Metal-binding</keyword>
<evidence type="ECO:0000256" key="4">
    <source>
        <dbReference type="ARBA" id="ARBA00022801"/>
    </source>
</evidence>
<evidence type="ECO:0000256" key="1">
    <source>
        <dbReference type="ARBA" id="ARBA00004613"/>
    </source>
</evidence>
<dbReference type="Gene3D" id="3.40.1620.60">
    <property type="match status" value="1"/>
</dbReference>
<dbReference type="GO" id="GO:0005576">
    <property type="term" value="C:extracellular region"/>
    <property type="evidence" value="ECO:0007669"/>
    <property type="project" value="UniProtKB-SubCell"/>
</dbReference>
<dbReference type="PROSITE" id="PS50092">
    <property type="entry name" value="TSP1"/>
    <property type="match status" value="4"/>
</dbReference>
<name>A0A915A638_PARUN</name>
<dbReference type="Proteomes" id="UP000887569">
    <property type="component" value="Unplaced"/>
</dbReference>
<dbReference type="GO" id="GO:0030198">
    <property type="term" value="P:extracellular matrix organization"/>
    <property type="evidence" value="ECO:0007669"/>
    <property type="project" value="TreeGrafter"/>
</dbReference>
<keyword evidence="4" id="KW-0378">Hydrolase</keyword>
<keyword evidence="7" id="KW-0325">Glycoprotein</keyword>
<dbReference type="GO" id="GO:0006508">
    <property type="term" value="P:proteolysis"/>
    <property type="evidence" value="ECO:0007669"/>
    <property type="project" value="TreeGrafter"/>
</dbReference>
<accession>A0A915A638</accession>
<dbReference type="InterPro" id="IPR057401">
    <property type="entry name" value="Adt-1/2-like_dom"/>
</dbReference>
<evidence type="ECO:0000256" key="7">
    <source>
        <dbReference type="ARBA" id="ARBA00023180"/>
    </source>
</evidence>
<dbReference type="WBParaSite" id="PgR002_g017_t01">
    <property type="protein sequence ID" value="PgR002_g017_t01"/>
    <property type="gene ID" value="PgR002_g017"/>
</dbReference>
<organism evidence="11 12">
    <name type="scientific">Parascaris univalens</name>
    <name type="common">Nematode worm</name>
    <dbReference type="NCBI Taxonomy" id="6257"/>
    <lineage>
        <taxon>Eukaryota</taxon>
        <taxon>Metazoa</taxon>
        <taxon>Ecdysozoa</taxon>
        <taxon>Nematoda</taxon>
        <taxon>Chromadorea</taxon>
        <taxon>Rhabditida</taxon>
        <taxon>Spirurina</taxon>
        <taxon>Ascaridomorpha</taxon>
        <taxon>Ascaridoidea</taxon>
        <taxon>Ascarididae</taxon>
        <taxon>Parascaris</taxon>
    </lineage>
</organism>
<dbReference type="GO" id="GO:0031012">
    <property type="term" value="C:extracellular matrix"/>
    <property type="evidence" value="ECO:0007669"/>
    <property type="project" value="TreeGrafter"/>
</dbReference>
<feature type="domain" description="ADAMTS cysteine-rich" evidence="9">
    <location>
        <begin position="2"/>
        <end position="35"/>
    </location>
</feature>
<evidence type="ECO:0000259" key="9">
    <source>
        <dbReference type="Pfam" id="PF17771"/>
    </source>
</evidence>
<reference evidence="12" key="1">
    <citation type="submission" date="2022-11" db="UniProtKB">
        <authorList>
            <consortium name="WormBaseParasite"/>
        </authorList>
    </citation>
    <scope>IDENTIFICATION</scope>
</reference>
<dbReference type="InterPro" id="IPR041645">
    <property type="entry name" value="ADAMTS_CR_2"/>
</dbReference>
<proteinExistence type="predicted"/>
<evidence type="ECO:0000256" key="2">
    <source>
        <dbReference type="ARBA" id="ARBA00022525"/>
    </source>
</evidence>
<dbReference type="AlphaFoldDB" id="A0A915A638"/>
<protein>
    <submittedName>
        <fullName evidence="12">ADAMTS cysteine-rich domain-containing protein</fullName>
    </submittedName>
</protein>
<evidence type="ECO:0000256" key="8">
    <source>
        <dbReference type="SAM" id="MobiDB-lite"/>
    </source>
</evidence>
<evidence type="ECO:0000313" key="11">
    <source>
        <dbReference type="Proteomes" id="UP000887569"/>
    </source>
</evidence>
<evidence type="ECO:0000256" key="6">
    <source>
        <dbReference type="ARBA" id="ARBA00023157"/>
    </source>
</evidence>
<feature type="domain" description="Adt-1/2-like" evidence="10">
    <location>
        <begin position="115"/>
        <end position="188"/>
    </location>
</feature>
<dbReference type="InterPro" id="IPR000884">
    <property type="entry name" value="TSP1_rpt"/>
</dbReference>